<evidence type="ECO:0000256" key="14">
    <source>
        <dbReference type="ARBA" id="ARBA00029639"/>
    </source>
</evidence>
<dbReference type="SUPFAM" id="SSF52794">
    <property type="entry name" value="PTS system IIB component-like"/>
    <property type="match status" value="1"/>
</dbReference>
<feature type="domain" description="PTS EIIB type-3" evidence="18">
    <location>
        <begin position="465"/>
        <end position="568"/>
    </location>
</feature>
<evidence type="ECO:0000256" key="10">
    <source>
        <dbReference type="ARBA" id="ARBA00022692"/>
    </source>
</evidence>
<evidence type="ECO:0000256" key="9">
    <source>
        <dbReference type="ARBA" id="ARBA00022683"/>
    </source>
</evidence>
<feature type="transmembrane region" description="Helical" evidence="17">
    <location>
        <begin position="366"/>
        <end position="383"/>
    </location>
</feature>
<keyword evidence="5" id="KW-1003">Cell membrane</keyword>
<dbReference type="EMBL" id="CP050485">
    <property type="protein sequence ID" value="QOG26417.1"/>
    <property type="molecule type" value="Genomic_DNA"/>
</dbReference>
<evidence type="ECO:0000256" key="16">
    <source>
        <dbReference type="PROSITE-ProRule" id="PRU00423"/>
    </source>
</evidence>
<evidence type="ECO:0000256" key="5">
    <source>
        <dbReference type="ARBA" id="ARBA00022475"/>
    </source>
</evidence>
<evidence type="ECO:0000256" key="4">
    <source>
        <dbReference type="ARBA" id="ARBA00022448"/>
    </source>
</evidence>
<feature type="transmembrane region" description="Helical" evidence="17">
    <location>
        <begin position="102"/>
        <end position="121"/>
    </location>
</feature>
<keyword evidence="10 17" id="KW-0812">Transmembrane</keyword>
<evidence type="ECO:0000259" key="18">
    <source>
        <dbReference type="PROSITE" id="PS51100"/>
    </source>
</evidence>
<evidence type="ECO:0000256" key="1">
    <source>
        <dbReference type="ARBA" id="ARBA00004651"/>
    </source>
</evidence>
<keyword evidence="8" id="KW-0808">Transferase</keyword>
<dbReference type="InterPro" id="IPR003501">
    <property type="entry name" value="PTS_EIIB_2/3"/>
</dbReference>
<dbReference type="Gene3D" id="3.40.50.2300">
    <property type="match status" value="1"/>
</dbReference>
<evidence type="ECO:0000256" key="17">
    <source>
        <dbReference type="SAM" id="Phobius"/>
    </source>
</evidence>
<dbReference type="GO" id="GO:0009401">
    <property type="term" value="P:phosphoenolpyruvate-dependent sugar phosphotransferase system"/>
    <property type="evidence" value="ECO:0007669"/>
    <property type="project" value="UniProtKB-KW"/>
</dbReference>
<dbReference type="Pfam" id="PF02302">
    <property type="entry name" value="PTS_IIB"/>
    <property type="match status" value="1"/>
</dbReference>
<feature type="transmembrane region" description="Helical" evidence="17">
    <location>
        <begin position="180"/>
        <end position="201"/>
    </location>
</feature>
<dbReference type="AlphaFoldDB" id="A0AAE7SYI1"/>
<feature type="modified residue" description="Phosphocysteine; by EIIA" evidence="16">
    <location>
        <position position="472"/>
    </location>
</feature>
<comment type="subcellular location">
    <subcellularLocation>
        <location evidence="1">Cell membrane</location>
        <topology evidence="1">Multi-pass membrane protein</topology>
    </subcellularLocation>
</comment>
<evidence type="ECO:0000259" key="19">
    <source>
        <dbReference type="PROSITE" id="PS51105"/>
    </source>
</evidence>
<dbReference type="EC" id="2.7.1.207" evidence="2"/>
<keyword evidence="12 17" id="KW-1133">Transmembrane helix</keyword>
<evidence type="ECO:0000256" key="7">
    <source>
        <dbReference type="ARBA" id="ARBA00022597"/>
    </source>
</evidence>
<evidence type="ECO:0000256" key="15">
    <source>
        <dbReference type="ARBA" id="ARBA00048444"/>
    </source>
</evidence>
<dbReference type="InterPro" id="IPR051088">
    <property type="entry name" value="PTS_Sugar-EIIC/EIIB"/>
</dbReference>
<evidence type="ECO:0000256" key="11">
    <source>
        <dbReference type="ARBA" id="ARBA00022777"/>
    </source>
</evidence>
<keyword evidence="9" id="KW-0598">Phosphotransferase system</keyword>
<feature type="transmembrane region" description="Helical" evidence="17">
    <location>
        <begin position="283"/>
        <end position="304"/>
    </location>
</feature>
<protein>
    <recommendedName>
        <fullName evidence="3">PTS system lactose-specific EIICB component</fullName>
        <ecNumber evidence="2">2.7.1.207</ecNumber>
    </recommendedName>
    <alternativeName>
        <fullName evidence="14">EIICB-Lac</fullName>
    </alternativeName>
</protein>
<evidence type="ECO:0000256" key="3">
    <source>
        <dbReference type="ARBA" id="ARBA00020834"/>
    </source>
</evidence>
<keyword evidence="13 17" id="KW-0472">Membrane</keyword>
<gene>
    <name evidence="20" type="ORF">EGM181_03660</name>
</gene>
<dbReference type="Pfam" id="PF02378">
    <property type="entry name" value="PTS_EIIC"/>
    <property type="match status" value="1"/>
</dbReference>
<dbReference type="GO" id="GO:0016301">
    <property type="term" value="F:kinase activity"/>
    <property type="evidence" value="ECO:0007669"/>
    <property type="project" value="UniProtKB-KW"/>
</dbReference>
<sequence>MNAIISRIEKHQAFFEKISRNMYLQSVKDGFLAVMPIILFSSVFLLVATLPKVFGVELPEFFTVGLMKIYNYTMGVVGMMVAGTTAKCLTDYMNRKMPEGRVINGTSVMIAAMCGFLLLAVSTTKNGNFTVGNMGTKGLLSAFVSAFIISNVYRFCISRDITIHMPKEVPGAIAQNFRDIFPFSFSVLACAVIDILARYFLSVPFADILIKLFEPLYIGAESYLGITVIWFLMSMFWFVGVHGPSVVKPAIQAVLLSNTADNMAQFIAGDKPSHALTENFSNFVGAMGGTGATFIVPFLLIFFMKSKQLRTIGKTSVIPCIFAVNEPLLFGAPMILNPYMLIPFVAAPIVNVWICKFFVDNLMMNGFIYVLPWATPAPIGIFLDTNFQLISIVLIVLLLTLDAFIYMPFLKAYDKVLLKQEAARAEGEAISGGIVAEKPIEEMKSADPEPEISLQINKLSDRENSLKVLVLCAGGGTSEQLANALKIGAEETKFNLVSKAAAYGNHYSLLPNYDVVVLAPQIKSFYKDIKQDTDKHGILLIPTKGFEYIELTREPAGAIKFITEKLTDSKLKDELASYLS</sequence>
<dbReference type="GO" id="GO:1901264">
    <property type="term" value="P:carbohydrate derivative transport"/>
    <property type="evidence" value="ECO:0007669"/>
    <property type="project" value="TreeGrafter"/>
</dbReference>
<dbReference type="RefSeq" id="WP_002333912.1">
    <property type="nucleotide sequence ID" value="NZ_CP050485.1"/>
</dbReference>
<evidence type="ECO:0000313" key="20">
    <source>
        <dbReference type="EMBL" id="QOG26417.1"/>
    </source>
</evidence>
<keyword evidence="7" id="KW-0762">Sugar transport</keyword>
<dbReference type="InterPro" id="IPR036095">
    <property type="entry name" value="PTS_EIIB-like_sf"/>
</dbReference>
<evidence type="ECO:0000256" key="12">
    <source>
        <dbReference type="ARBA" id="ARBA00022989"/>
    </source>
</evidence>
<dbReference type="Proteomes" id="UP000516696">
    <property type="component" value="Chromosome"/>
</dbReference>
<dbReference type="InterPro" id="IPR003352">
    <property type="entry name" value="PTS_EIIC"/>
</dbReference>
<proteinExistence type="predicted"/>
<dbReference type="GO" id="GO:0005886">
    <property type="term" value="C:plasma membrane"/>
    <property type="evidence" value="ECO:0007669"/>
    <property type="project" value="UniProtKB-SubCell"/>
</dbReference>
<evidence type="ECO:0000256" key="13">
    <source>
        <dbReference type="ARBA" id="ARBA00023136"/>
    </source>
</evidence>
<evidence type="ECO:0000313" key="21">
    <source>
        <dbReference type="Proteomes" id="UP000516696"/>
    </source>
</evidence>
<feature type="transmembrane region" description="Helical" evidence="17">
    <location>
        <begin position="30"/>
        <end position="49"/>
    </location>
</feature>
<dbReference type="InterPro" id="IPR013012">
    <property type="entry name" value="PTS_EIIB_3"/>
</dbReference>
<dbReference type="InterPro" id="IPR004501">
    <property type="entry name" value="PTS_EIIC_3"/>
</dbReference>
<reference evidence="20 21" key="1">
    <citation type="submission" date="2020-03" db="EMBL/GenBank/DDBJ databases">
        <title>Characterization of ganglioside-mimicking enterococci.</title>
        <authorList>
            <person name="Patry R.T."/>
            <person name="Nothaft H."/>
            <person name="Bridger R."/>
            <person name="Shajahan A."/>
            <person name="Huynh S."/>
            <person name="Sanchez S."/>
            <person name="Azadi P."/>
            <person name="Cooper K."/>
            <person name="Miller W.G."/>
            <person name="Parker C.T."/>
            <person name="Wells L."/>
            <person name="Szymanski C.M."/>
        </authorList>
    </citation>
    <scope>NUCLEOTIDE SEQUENCE [LARGE SCALE GENOMIC DNA]</scope>
    <source>
        <strain evidence="20 21">EGM181</strain>
    </source>
</reference>
<dbReference type="PROSITE" id="PS51100">
    <property type="entry name" value="PTS_EIIB_TYPE_3"/>
    <property type="match status" value="1"/>
</dbReference>
<feature type="transmembrane region" description="Helical" evidence="17">
    <location>
        <begin position="389"/>
        <end position="410"/>
    </location>
</feature>
<keyword evidence="4" id="KW-0813">Transport</keyword>
<keyword evidence="6" id="KW-0597">Phosphoprotein</keyword>
<keyword evidence="11" id="KW-0418">Kinase</keyword>
<dbReference type="PANTHER" id="PTHR33989:SF8">
    <property type="entry name" value="PERMEASE IIC COMPONENT"/>
    <property type="match status" value="1"/>
</dbReference>
<comment type="catalytic activity">
    <reaction evidence="15">
        <text>lactose(out) + N(pros)-phospho-L-histidyl-[protein] = lactose 6-phosphate(in) + L-histidyl-[protein]</text>
        <dbReference type="Rhea" id="RHEA:42400"/>
        <dbReference type="Rhea" id="RHEA-COMP:9745"/>
        <dbReference type="Rhea" id="RHEA-COMP:9746"/>
        <dbReference type="ChEBI" id="CHEBI:17716"/>
        <dbReference type="ChEBI" id="CHEBI:29979"/>
        <dbReference type="ChEBI" id="CHEBI:64837"/>
        <dbReference type="ChEBI" id="CHEBI:79080"/>
        <dbReference type="EC" id="2.7.1.207"/>
    </reaction>
</comment>
<dbReference type="PANTHER" id="PTHR33989">
    <property type="match status" value="1"/>
</dbReference>
<dbReference type="PROSITE" id="PS51105">
    <property type="entry name" value="PTS_EIIC_TYPE_3"/>
    <property type="match status" value="1"/>
</dbReference>
<evidence type="ECO:0000256" key="8">
    <source>
        <dbReference type="ARBA" id="ARBA00022679"/>
    </source>
</evidence>
<name>A0AAE7SYI1_ENTGA</name>
<feature type="transmembrane region" description="Helical" evidence="17">
    <location>
        <begin position="222"/>
        <end position="239"/>
    </location>
</feature>
<evidence type="ECO:0000256" key="6">
    <source>
        <dbReference type="ARBA" id="ARBA00022553"/>
    </source>
</evidence>
<organism evidence="20 21">
    <name type="scientific">Enterococcus gallinarum</name>
    <dbReference type="NCBI Taxonomy" id="1353"/>
    <lineage>
        <taxon>Bacteria</taxon>
        <taxon>Bacillati</taxon>
        <taxon>Bacillota</taxon>
        <taxon>Bacilli</taxon>
        <taxon>Lactobacillales</taxon>
        <taxon>Enterococcaceae</taxon>
        <taxon>Enterococcus</taxon>
    </lineage>
</organism>
<accession>A0AAE7SYI1</accession>
<feature type="transmembrane region" description="Helical" evidence="17">
    <location>
        <begin position="341"/>
        <end position="359"/>
    </location>
</feature>
<dbReference type="GO" id="GO:0008982">
    <property type="term" value="F:protein-N(PI)-phosphohistidine-sugar phosphotransferase activity"/>
    <property type="evidence" value="ECO:0007669"/>
    <property type="project" value="InterPro"/>
</dbReference>
<evidence type="ECO:0000256" key="2">
    <source>
        <dbReference type="ARBA" id="ARBA00012802"/>
    </source>
</evidence>
<feature type="transmembrane region" description="Helical" evidence="17">
    <location>
        <begin position="69"/>
        <end position="90"/>
    </location>
</feature>
<feature type="domain" description="PTS EIIC type-3" evidence="19">
    <location>
        <begin position="8"/>
        <end position="409"/>
    </location>
</feature>